<evidence type="ECO:0000313" key="1">
    <source>
        <dbReference type="EMBL" id="KAJ6990631.1"/>
    </source>
</evidence>
<dbReference type="AlphaFoldDB" id="A0AAD6VWM6"/>
<sequence>MGNRKYTTGENVSQVRLRWKVSKDELSYMTVVRDLRTKSPELQIVLCKSKFMEL</sequence>
<keyword evidence="2" id="KW-1185">Reference proteome</keyword>
<dbReference type="EMBL" id="JAQIZT010000007">
    <property type="protein sequence ID" value="KAJ6990631.1"/>
    <property type="molecule type" value="Genomic_DNA"/>
</dbReference>
<proteinExistence type="predicted"/>
<gene>
    <name evidence="1" type="ORF">NC653_019023</name>
</gene>
<name>A0AAD6VWM6_9ROSI</name>
<organism evidence="1 2">
    <name type="scientific">Populus alba x Populus x berolinensis</name>
    <dbReference type="NCBI Taxonomy" id="444605"/>
    <lineage>
        <taxon>Eukaryota</taxon>
        <taxon>Viridiplantae</taxon>
        <taxon>Streptophyta</taxon>
        <taxon>Embryophyta</taxon>
        <taxon>Tracheophyta</taxon>
        <taxon>Spermatophyta</taxon>
        <taxon>Magnoliopsida</taxon>
        <taxon>eudicotyledons</taxon>
        <taxon>Gunneridae</taxon>
        <taxon>Pentapetalae</taxon>
        <taxon>rosids</taxon>
        <taxon>fabids</taxon>
        <taxon>Malpighiales</taxon>
        <taxon>Salicaceae</taxon>
        <taxon>Saliceae</taxon>
        <taxon>Populus</taxon>
    </lineage>
</organism>
<dbReference type="Proteomes" id="UP001164929">
    <property type="component" value="Chromosome 7"/>
</dbReference>
<protein>
    <submittedName>
        <fullName evidence="1">Uncharacterized protein</fullName>
    </submittedName>
</protein>
<evidence type="ECO:0000313" key="2">
    <source>
        <dbReference type="Proteomes" id="UP001164929"/>
    </source>
</evidence>
<accession>A0AAD6VWM6</accession>
<reference evidence="1" key="1">
    <citation type="journal article" date="2023" name="Mol. Ecol. Resour.">
        <title>Chromosome-level genome assembly of a triploid poplar Populus alba 'Berolinensis'.</title>
        <authorList>
            <person name="Chen S."/>
            <person name="Yu Y."/>
            <person name="Wang X."/>
            <person name="Wang S."/>
            <person name="Zhang T."/>
            <person name="Zhou Y."/>
            <person name="He R."/>
            <person name="Meng N."/>
            <person name="Wang Y."/>
            <person name="Liu W."/>
            <person name="Liu Z."/>
            <person name="Liu J."/>
            <person name="Guo Q."/>
            <person name="Huang H."/>
            <person name="Sederoff R.R."/>
            <person name="Wang G."/>
            <person name="Qu G."/>
            <person name="Chen S."/>
        </authorList>
    </citation>
    <scope>NUCLEOTIDE SEQUENCE</scope>
    <source>
        <strain evidence="1">SC-2020</strain>
    </source>
</reference>
<comment type="caution">
    <text evidence="1">The sequence shown here is derived from an EMBL/GenBank/DDBJ whole genome shotgun (WGS) entry which is preliminary data.</text>
</comment>